<keyword evidence="2" id="KW-1185">Reference proteome</keyword>
<name>A0A6A6SM42_9PLEO</name>
<evidence type="ECO:0000313" key="2">
    <source>
        <dbReference type="Proteomes" id="UP000799324"/>
    </source>
</evidence>
<dbReference type="InterPro" id="IPR038883">
    <property type="entry name" value="AN11006-like"/>
</dbReference>
<dbReference type="OrthoDB" id="3932237at2759"/>
<dbReference type="EMBL" id="MU004620">
    <property type="protein sequence ID" value="KAF2647438.1"/>
    <property type="molecule type" value="Genomic_DNA"/>
</dbReference>
<dbReference type="PANTHER" id="PTHR42085:SF1">
    <property type="entry name" value="F-BOX DOMAIN-CONTAINING PROTEIN"/>
    <property type="match status" value="1"/>
</dbReference>
<proteinExistence type="predicted"/>
<reference evidence="1" key="1">
    <citation type="journal article" date="2020" name="Stud. Mycol.">
        <title>101 Dothideomycetes genomes: a test case for predicting lifestyles and emergence of pathogens.</title>
        <authorList>
            <person name="Haridas S."/>
            <person name="Albert R."/>
            <person name="Binder M."/>
            <person name="Bloem J."/>
            <person name="Labutti K."/>
            <person name="Salamov A."/>
            <person name="Andreopoulos B."/>
            <person name="Baker S."/>
            <person name="Barry K."/>
            <person name="Bills G."/>
            <person name="Bluhm B."/>
            <person name="Cannon C."/>
            <person name="Castanera R."/>
            <person name="Culley D."/>
            <person name="Daum C."/>
            <person name="Ezra D."/>
            <person name="Gonzalez J."/>
            <person name="Henrissat B."/>
            <person name="Kuo A."/>
            <person name="Liang C."/>
            <person name="Lipzen A."/>
            <person name="Lutzoni F."/>
            <person name="Magnuson J."/>
            <person name="Mondo S."/>
            <person name="Nolan M."/>
            <person name="Ohm R."/>
            <person name="Pangilinan J."/>
            <person name="Park H.-J."/>
            <person name="Ramirez L."/>
            <person name="Alfaro M."/>
            <person name="Sun H."/>
            <person name="Tritt A."/>
            <person name="Yoshinaga Y."/>
            <person name="Zwiers L.-H."/>
            <person name="Turgeon B."/>
            <person name="Goodwin S."/>
            <person name="Spatafora J."/>
            <person name="Crous P."/>
            <person name="Grigoriev I."/>
        </authorList>
    </citation>
    <scope>NUCLEOTIDE SEQUENCE</scope>
    <source>
        <strain evidence="1">CBS 122681</strain>
    </source>
</reference>
<organism evidence="1 2">
    <name type="scientific">Lophiostoma macrostomum CBS 122681</name>
    <dbReference type="NCBI Taxonomy" id="1314788"/>
    <lineage>
        <taxon>Eukaryota</taxon>
        <taxon>Fungi</taxon>
        <taxon>Dikarya</taxon>
        <taxon>Ascomycota</taxon>
        <taxon>Pezizomycotina</taxon>
        <taxon>Dothideomycetes</taxon>
        <taxon>Pleosporomycetidae</taxon>
        <taxon>Pleosporales</taxon>
        <taxon>Lophiostomataceae</taxon>
        <taxon>Lophiostoma</taxon>
    </lineage>
</organism>
<protein>
    <recommendedName>
        <fullName evidence="3">F-box domain-containing protein</fullName>
    </recommendedName>
</protein>
<gene>
    <name evidence="1" type="ORF">K491DRAFT_699634</name>
</gene>
<evidence type="ECO:0000313" key="1">
    <source>
        <dbReference type="EMBL" id="KAF2647438.1"/>
    </source>
</evidence>
<accession>A0A6A6SM42</accession>
<sequence>MRLLPSEAVRYPLHITYSGLAPGRASSNYQAFSRFPQFSPKMSQIPIKEDTALSLAPPSQSLLLALPAELQLDIYTLVVTTPHPILVNRPCNSSYRGRRDVEKAEKTDWAAGHVRPPTQPALTRTCRAIRSASLPIFYKANVFRASYCYGSKFGREDAVEWLRTIGRANREALRAFYFYDRNERQDEYSPGKLQEVKDCGAFVDMGGRMETLSSRWCCAHLVWFGDWEGKGKSGGRKIAEEEGVPRLRMEGEI</sequence>
<dbReference type="PANTHER" id="PTHR42085">
    <property type="entry name" value="F-BOX DOMAIN-CONTAINING PROTEIN"/>
    <property type="match status" value="1"/>
</dbReference>
<dbReference type="AlphaFoldDB" id="A0A6A6SM42"/>
<evidence type="ECO:0008006" key="3">
    <source>
        <dbReference type="Google" id="ProtNLM"/>
    </source>
</evidence>
<dbReference type="Proteomes" id="UP000799324">
    <property type="component" value="Unassembled WGS sequence"/>
</dbReference>